<comment type="similarity">
    <text evidence="1">Belongs to the peptidase C40 family.</text>
</comment>
<comment type="caution">
    <text evidence="8">The sequence shown here is derived from an EMBL/GenBank/DDBJ whole genome shotgun (WGS) entry which is preliminary data.</text>
</comment>
<dbReference type="SUPFAM" id="SSF54001">
    <property type="entry name" value="Cysteine proteinases"/>
    <property type="match status" value="1"/>
</dbReference>
<feature type="domain" description="NlpC/P60" evidence="6">
    <location>
        <begin position="350"/>
        <end position="432"/>
    </location>
</feature>
<dbReference type="Gene3D" id="3.90.1720.10">
    <property type="entry name" value="endopeptidase domain like (from Nostoc punctiforme)"/>
    <property type="match status" value="1"/>
</dbReference>
<evidence type="ECO:0000256" key="1">
    <source>
        <dbReference type="ARBA" id="ARBA00007074"/>
    </source>
</evidence>
<evidence type="ECO:0000259" key="7">
    <source>
        <dbReference type="Pfam" id="PF12913"/>
    </source>
</evidence>
<evidence type="ECO:0000313" key="8">
    <source>
        <dbReference type="EMBL" id="RCK80458.1"/>
    </source>
</evidence>
<organism evidence="8 9">
    <name type="scientific">Candidatus Ozemobacter sibiricus</name>
    <dbReference type="NCBI Taxonomy" id="2268124"/>
    <lineage>
        <taxon>Bacteria</taxon>
        <taxon>Candidatus Ozemobacteria</taxon>
        <taxon>Candidatus Ozemobacterales</taxon>
        <taxon>Candidatus Ozemobacteraceae</taxon>
        <taxon>Candidatus Ozemobacter</taxon>
    </lineage>
</organism>
<dbReference type="InterPro" id="IPR000064">
    <property type="entry name" value="NLP_P60_dom"/>
</dbReference>
<dbReference type="InterPro" id="IPR039439">
    <property type="entry name" value="SH3b1_dom"/>
</dbReference>
<dbReference type="AlphaFoldDB" id="A0A367ZQQ5"/>
<feature type="region of interest" description="Disordered" evidence="5">
    <location>
        <begin position="29"/>
        <end position="51"/>
    </location>
</feature>
<evidence type="ECO:0000259" key="6">
    <source>
        <dbReference type="Pfam" id="PF00877"/>
    </source>
</evidence>
<dbReference type="GO" id="GO:0006508">
    <property type="term" value="P:proteolysis"/>
    <property type="evidence" value="ECO:0007669"/>
    <property type="project" value="UniProtKB-KW"/>
</dbReference>
<evidence type="ECO:0000256" key="3">
    <source>
        <dbReference type="ARBA" id="ARBA00022801"/>
    </source>
</evidence>
<reference evidence="8 9" key="1">
    <citation type="submission" date="2018-05" db="EMBL/GenBank/DDBJ databases">
        <title>A metagenomic window into the 2 km-deep terrestrial subsurface aquifer revealed taxonomically and functionally diverse microbial community comprising novel uncultured bacterial lineages.</title>
        <authorList>
            <person name="Kadnikov V.V."/>
            <person name="Mardanov A.V."/>
            <person name="Beletsky A.V."/>
            <person name="Banks D."/>
            <person name="Pimenov N.V."/>
            <person name="Frank Y.A."/>
            <person name="Karnachuk O.V."/>
            <person name="Ravin N.V."/>
        </authorList>
    </citation>
    <scope>NUCLEOTIDE SEQUENCE [LARGE SCALE GENOMIC DNA]</scope>
    <source>
        <strain evidence="8">BY5</strain>
    </source>
</reference>
<accession>A0A367ZQQ5</accession>
<dbReference type="EMBL" id="QOQW01000006">
    <property type="protein sequence ID" value="RCK80458.1"/>
    <property type="molecule type" value="Genomic_DNA"/>
</dbReference>
<dbReference type="GO" id="GO:0008234">
    <property type="term" value="F:cysteine-type peptidase activity"/>
    <property type="evidence" value="ECO:0007669"/>
    <property type="project" value="UniProtKB-KW"/>
</dbReference>
<keyword evidence="4" id="KW-0788">Thiol protease</keyword>
<dbReference type="InterPro" id="IPR038765">
    <property type="entry name" value="Papain-like_cys_pep_sf"/>
</dbReference>
<dbReference type="PIRSF" id="PIRSF019015">
    <property type="entry name" value="P60_peptidase_YkfC"/>
    <property type="match status" value="1"/>
</dbReference>
<keyword evidence="3" id="KW-0378">Hydrolase</keyword>
<feature type="domain" description="SH3b1" evidence="7">
    <location>
        <begin position="184"/>
        <end position="231"/>
    </location>
</feature>
<protein>
    <submittedName>
        <fullName evidence="8">Uncharacterized protein</fullName>
    </submittedName>
</protein>
<gene>
    <name evidence="8" type="ORF">OZSIB_3204</name>
</gene>
<proteinExistence type="inferred from homology"/>
<dbReference type="Pfam" id="PF00877">
    <property type="entry name" value="NLPC_P60"/>
    <property type="match status" value="1"/>
</dbReference>
<name>A0A367ZQQ5_9BACT</name>
<evidence type="ECO:0000256" key="2">
    <source>
        <dbReference type="ARBA" id="ARBA00022670"/>
    </source>
</evidence>
<keyword evidence="2" id="KW-0645">Protease</keyword>
<evidence type="ECO:0000256" key="4">
    <source>
        <dbReference type="ARBA" id="ARBA00022807"/>
    </source>
</evidence>
<dbReference type="InterPro" id="IPR027017">
    <property type="entry name" value="P60_peptidase_YkfC"/>
</dbReference>
<dbReference type="Proteomes" id="UP000252355">
    <property type="component" value="Unassembled WGS sequence"/>
</dbReference>
<evidence type="ECO:0000313" key="9">
    <source>
        <dbReference type="Proteomes" id="UP000252355"/>
    </source>
</evidence>
<sequence length="501" mass="56195">MHQSSVPSSGLSVILLVLLVVGASGPSLGAGARNSGGARTAAPAPKPSEDPRFIQFDPNIPGVVDAMLDPGYWAARCPDPDRVIMTPDEIARFNRANLRQCEVLKDLRRFRRVVPGDEVRQMIAKVSRRPSKTVYRHGQPVEPAYFDALEQALNASAVPDLVTVRFGVTVKRTEMRAFPTTDQIFEEPDDYEFDQFMETALYPLEPLAILHESADGKWFLAQAYHYLAWVPVADVAIGERAELFRWLDAEPFLVVTGKHVFTTYNPLRPEISELQLDMGVRIPLARREEIPLEIDGQHPAGSWVVKLPARSPAGRLEWRLGLISRADEVRVGYLPLTARHTLIQAFRFLGQRYGWGGMFNTRDCSAFIMDIFRSMGVYLPRNAGEQGKLSLGLTHPMPKEMPLAERCALFDRLPPGSPVYMEGHAMLYIGKEAGDYYIIHDFSGFNVPDADGKMKRSKARLVFVTPLLAIYLSNGKSWMEGLYAAREFRLEEATHRQGKQP</sequence>
<dbReference type="Pfam" id="PF12913">
    <property type="entry name" value="SH3_6"/>
    <property type="match status" value="1"/>
</dbReference>
<evidence type="ECO:0000256" key="5">
    <source>
        <dbReference type="SAM" id="MobiDB-lite"/>
    </source>
</evidence>